<evidence type="ECO:0000313" key="5">
    <source>
        <dbReference type="Proteomes" id="UP000719766"/>
    </source>
</evidence>
<dbReference type="GeneID" id="64592940"/>
<comment type="caution">
    <text evidence="4">The sequence shown here is derived from an EMBL/GenBank/DDBJ whole genome shotgun (WGS) entry which is preliminary data.</text>
</comment>
<protein>
    <recommendedName>
        <fullName evidence="3">Protein kinase domain-containing protein</fullName>
    </recommendedName>
</protein>
<dbReference type="Proteomes" id="UP000719766">
    <property type="component" value="Unassembled WGS sequence"/>
</dbReference>
<evidence type="ECO:0000259" key="3">
    <source>
        <dbReference type="PROSITE" id="PS50011"/>
    </source>
</evidence>
<dbReference type="Pfam" id="PF17667">
    <property type="entry name" value="Pkinase_fungal"/>
    <property type="match status" value="1"/>
</dbReference>
<proteinExistence type="predicted"/>
<dbReference type="PANTHER" id="PTHR38248:SF2">
    <property type="entry name" value="FUNK1 11"/>
    <property type="match status" value="1"/>
</dbReference>
<dbReference type="PROSITE" id="PS50011">
    <property type="entry name" value="PROTEIN_KINASE_DOM"/>
    <property type="match status" value="1"/>
</dbReference>
<dbReference type="OrthoDB" id="5584477at2759"/>
<sequence length="522" mass="59920">MSFLLLLRSIWNIGRTRTALLSQQVQHLLLGLLRPPTKHRMSASCSMSVFCFLTEMCEIARPSSQLSRGVKRKRGGNNEDRTEEDEPTKIPAIVQNGLYIAEMFAAHIARQHVISFIVNNDYIYIWFCDRETTIQGAAINFVQDLPRWLVLLLIMQRMGYDQWGLNRVFEPEPGFSGKVMIEDAQIDLELDVKSKERVTHFGIRGRATTVFPVKSEALSGLQRDPCFLNESPELVAKLYWPEETRQSEPDILNEVYKIAQTDPDVRGHVPELVWFRKFEETSTSKIRVALGLKDADRAEQGSRVLYIIVFRKLIPITTLSGEEFIAAWWQVVKCHRALWKGGVLHRDVSPSNLMVYRLRGQFMVVLNDYDLSSFKRDGPRGLERTGTVPFMAVNLLSPAAIAGKVEHVYAHDAESLIWVLTWVCLRYEKGMLLSTNRPLEEWLKMDAIRCSKDKAHFWSAKMGDMCPSGSHKTSWKLIMKCFDGIHSIYLPSGYRKLTDESAFQLLLEGAMLEHESRRRTYT</sequence>
<dbReference type="InterPro" id="IPR011009">
    <property type="entry name" value="Kinase-like_dom_sf"/>
</dbReference>
<dbReference type="PANTHER" id="PTHR38248">
    <property type="entry name" value="FUNK1 6"/>
    <property type="match status" value="1"/>
</dbReference>
<dbReference type="InterPro" id="IPR000719">
    <property type="entry name" value="Prot_kinase_dom"/>
</dbReference>
<dbReference type="GO" id="GO:0004672">
    <property type="term" value="F:protein kinase activity"/>
    <property type="evidence" value="ECO:0007669"/>
    <property type="project" value="InterPro"/>
</dbReference>
<dbReference type="AlphaFoldDB" id="A0A9P7DHT1"/>
<accession>A0A9P7DHT1</accession>
<evidence type="ECO:0000313" key="4">
    <source>
        <dbReference type="EMBL" id="KAG1793255.1"/>
    </source>
</evidence>
<feature type="domain" description="Protein kinase" evidence="3">
    <location>
        <begin position="196"/>
        <end position="522"/>
    </location>
</feature>
<dbReference type="SUPFAM" id="SSF56112">
    <property type="entry name" value="Protein kinase-like (PK-like)"/>
    <property type="match status" value="1"/>
</dbReference>
<organism evidence="4 5">
    <name type="scientific">Suillus plorans</name>
    <dbReference type="NCBI Taxonomy" id="116603"/>
    <lineage>
        <taxon>Eukaryota</taxon>
        <taxon>Fungi</taxon>
        <taxon>Dikarya</taxon>
        <taxon>Basidiomycota</taxon>
        <taxon>Agaricomycotina</taxon>
        <taxon>Agaricomycetes</taxon>
        <taxon>Agaricomycetidae</taxon>
        <taxon>Boletales</taxon>
        <taxon>Suillineae</taxon>
        <taxon>Suillaceae</taxon>
        <taxon>Suillus</taxon>
    </lineage>
</organism>
<dbReference type="GO" id="GO:0005524">
    <property type="term" value="F:ATP binding"/>
    <property type="evidence" value="ECO:0007669"/>
    <property type="project" value="InterPro"/>
</dbReference>
<dbReference type="InterPro" id="IPR040976">
    <property type="entry name" value="Pkinase_fungal"/>
</dbReference>
<feature type="signal peptide" evidence="2">
    <location>
        <begin position="1"/>
        <end position="18"/>
    </location>
</feature>
<evidence type="ECO:0000256" key="1">
    <source>
        <dbReference type="SAM" id="MobiDB-lite"/>
    </source>
</evidence>
<gene>
    <name evidence="4" type="ORF">HD556DRAFT_1270987</name>
</gene>
<evidence type="ECO:0000256" key="2">
    <source>
        <dbReference type="SAM" id="SignalP"/>
    </source>
</evidence>
<dbReference type="RefSeq" id="XP_041159711.1">
    <property type="nucleotide sequence ID" value="XM_041299176.1"/>
</dbReference>
<feature type="chain" id="PRO_5040274666" description="Protein kinase domain-containing protein" evidence="2">
    <location>
        <begin position="19"/>
        <end position="522"/>
    </location>
</feature>
<dbReference type="Gene3D" id="1.10.510.10">
    <property type="entry name" value="Transferase(Phosphotransferase) domain 1"/>
    <property type="match status" value="1"/>
</dbReference>
<reference evidence="4" key="1">
    <citation type="journal article" date="2020" name="New Phytol.">
        <title>Comparative genomics reveals dynamic genome evolution in host specialist ectomycorrhizal fungi.</title>
        <authorList>
            <person name="Lofgren L.A."/>
            <person name="Nguyen N.H."/>
            <person name="Vilgalys R."/>
            <person name="Ruytinx J."/>
            <person name="Liao H.L."/>
            <person name="Branco S."/>
            <person name="Kuo A."/>
            <person name="LaButti K."/>
            <person name="Lipzen A."/>
            <person name="Andreopoulos W."/>
            <person name="Pangilinan J."/>
            <person name="Riley R."/>
            <person name="Hundley H."/>
            <person name="Na H."/>
            <person name="Barry K."/>
            <person name="Grigoriev I.V."/>
            <person name="Stajich J.E."/>
            <person name="Kennedy P.G."/>
        </authorList>
    </citation>
    <scope>NUCLEOTIDE SEQUENCE</scope>
    <source>
        <strain evidence="4">S12</strain>
    </source>
</reference>
<feature type="region of interest" description="Disordered" evidence="1">
    <location>
        <begin position="68"/>
        <end position="87"/>
    </location>
</feature>
<dbReference type="EMBL" id="JABBWE010000031">
    <property type="protein sequence ID" value="KAG1793255.1"/>
    <property type="molecule type" value="Genomic_DNA"/>
</dbReference>
<name>A0A9P7DHT1_9AGAM</name>
<keyword evidence="2" id="KW-0732">Signal</keyword>
<keyword evidence="5" id="KW-1185">Reference proteome</keyword>